<dbReference type="Proteomes" id="UP000236642">
    <property type="component" value="Unassembled WGS sequence"/>
</dbReference>
<proteinExistence type="predicted"/>
<dbReference type="AlphaFoldDB" id="A0A2H5Y6B4"/>
<reference evidence="3" key="1">
    <citation type="submission" date="2017-09" db="EMBL/GenBank/DDBJ databases">
        <title>Metaegenomics of thermophilic ammonia-oxidizing enrichment culture.</title>
        <authorList>
            <person name="Kato S."/>
            <person name="Suzuki K."/>
        </authorList>
    </citation>
    <scope>NUCLEOTIDE SEQUENCE [LARGE SCALE GENOMIC DNA]</scope>
</reference>
<evidence type="ECO:0000313" key="2">
    <source>
        <dbReference type="EMBL" id="GBD08868.1"/>
    </source>
</evidence>
<dbReference type="InterPro" id="IPR041049">
    <property type="entry name" value="DUF5615"/>
</dbReference>
<feature type="domain" description="DUF5615" evidence="1">
    <location>
        <begin position="1"/>
        <end position="107"/>
    </location>
</feature>
<gene>
    <name evidence="2" type="ORF">HRbin22_01111</name>
</gene>
<accession>A0A2H5Y6B4</accession>
<sequence length="126" mass="13923">MKILADEGVDRPVVERLRQSGHRVWYVAEMEPGISDEVVLDLANREGAILLTADKDFGELVFRQRRIARGVILVRLAGISPSRKAEIVAFALAAHGDEMEQAFTVITPGAVRIRRRATKSEKGDTA</sequence>
<evidence type="ECO:0000259" key="1">
    <source>
        <dbReference type="Pfam" id="PF18480"/>
    </source>
</evidence>
<comment type="caution">
    <text evidence="2">The sequence shown here is derived from an EMBL/GenBank/DDBJ whole genome shotgun (WGS) entry which is preliminary data.</text>
</comment>
<dbReference type="Pfam" id="PF18480">
    <property type="entry name" value="DUF5615"/>
    <property type="match status" value="1"/>
</dbReference>
<name>A0A2H5Y6B4_9CHLR</name>
<protein>
    <recommendedName>
        <fullName evidence="1">DUF5615 domain-containing protein</fullName>
    </recommendedName>
</protein>
<organism evidence="2 3">
    <name type="scientific">Candidatus Thermoflexus japonica</name>
    <dbReference type="NCBI Taxonomy" id="2035417"/>
    <lineage>
        <taxon>Bacteria</taxon>
        <taxon>Bacillati</taxon>
        <taxon>Chloroflexota</taxon>
        <taxon>Thermoflexia</taxon>
        <taxon>Thermoflexales</taxon>
        <taxon>Thermoflexaceae</taxon>
        <taxon>Thermoflexus</taxon>
    </lineage>
</organism>
<evidence type="ECO:0000313" key="3">
    <source>
        <dbReference type="Proteomes" id="UP000236642"/>
    </source>
</evidence>
<dbReference type="EMBL" id="BEHY01000019">
    <property type="protein sequence ID" value="GBD08868.1"/>
    <property type="molecule type" value="Genomic_DNA"/>
</dbReference>